<sequence length="205" mass="22336">MRNTFPSIKRKLSLILTLMGFLLCSGCLKPDVIVSPGHPEEGFVLGPEDVIEVIVWKNPDLSRQVVIRPDGKISLALIGDVVASGLTADQVAKKIAEKFKAVKENPSVSVNVIEVNSYYVFVVGEVTKPGKLPLKSYTTILQALSLAGGFTQFASRNNIIVVRTEKDERGHVTETRIPLRYSDLISEDGGAYNITLRSGDTVIVP</sequence>
<dbReference type="PANTHER" id="PTHR33619:SF3">
    <property type="entry name" value="POLYSACCHARIDE EXPORT PROTEIN GFCE-RELATED"/>
    <property type="match status" value="1"/>
</dbReference>
<dbReference type="InterPro" id="IPR003715">
    <property type="entry name" value="Poly_export_N"/>
</dbReference>
<dbReference type="AlphaFoldDB" id="A0AA96GAH7"/>
<dbReference type="GO" id="GO:0015159">
    <property type="term" value="F:polysaccharide transmembrane transporter activity"/>
    <property type="evidence" value="ECO:0007669"/>
    <property type="project" value="InterPro"/>
</dbReference>
<keyword evidence="5" id="KW-1185">Reference proteome</keyword>
<protein>
    <submittedName>
        <fullName evidence="4">Polysaccharide biosynthesis/export family protein</fullName>
    </submittedName>
</protein>
<organism evidence="4 5">
    <name type="scientific">Candidatus Nitrospira allomarina</name>
    <dbReference type="NCBI Taxonomy" id="3020900"/>
    <lineage>
        <taxon>Bacteria</taxon>
        <taxon>Pseudomonadati</taxon>
        <taxon>Nitrospirota</taxon>
        <taxon>Nitrospiria</taxon>
        <taxon>Nitrospirales</taxon>
        <taxon>Nitrospiraceae</taxon>
        <taxon>Nitrospira</taxon>
    </lineage>
</organism>
<dbReference type="PANTHER" id="PTHR33619">
    <property type="entry name" value="POLYSACCHARIDE EXPORT PROTEIN GFCE-RELATED"/>
    <property type="match status" value="1"/>
</dbReference>
<gene>
    <name evidence="4" type="ORF">PP769_18555</name>
</gene>
<dbReference type="Proteomes" id="UP001302719">
    <property type="component" value="Chromosome"/>
</dbReference>
<evidence type="ECO:0000256" key="1">
    <source>
        <dbReference type="ARBA" id="ARBA00022729"/>
    </source>
</evidence>
<dbReference type="Gene3D" id="3.10.560.10">
    <property type="entry name" value="Outer membrane lipoprotein wza domain like"/>
    <property type="match status" value="1"/>
</dbReference>
<dbReference type="Gene3D" id="3.30.1950.10">
    <property type="entry name" value="wza like domain"/>
    <property type="match status" value="1"/>
</dbReference>
<accession>A0AA96GAH7</accession>
<dbReference type="EMBL" id="CP116967">
    <property type="protein sequence ID" value="WNM57951.1"/>
    <property type="molecule type" value="Genomic_DNA"/>
</dbReference>
<evidence type="ECO:0000313" key="5">
    <source>
        <dbReference type="Proteomes" id="UP001302719"/>
    </source>
</evidence>
<reference evidence="4 5" key="1">
    <citation type="submission" date="2023-01" db="EMBL/GenBank/DDBJ databases">
        <title>Cultivation and genomic characterization of new, ubiquitous marine nitrite-oxidizing bacteria from the Nitrospirales.</title>
        <authorList>
            <person name="Mueller A.J."/>
            <person name="Daebeler A."/>
            <person name="Herbold C.W."/>
            <person name="Kirkegaard R.H."/>
            <person name="Daims H."/>
        </authorList>
    </citation>
    <scope>NUCLEOTIDE SEQUENCE [LARGE SCALE GENOMIC DNA]</scope>
    <source>
        <strain evidence="4 5">VA</strain>
    </source>
</reference>
<evidence type="ECO:0000313" key="4">
    <source>
        <dbReference type="EMBL" id="WNM57951.1"/>
    </source>
</evidence>
<dbReference type="InterPro" id="IPR049712">
    <property type="entry name" value="Poly_export"/>
</dbReference>
<dbReference type="KEGG" id="nall:PP769_18555"/>
<dbReference type="RefSeq" id="WP_312643075.1">
    <property type="nucleotide sequence ID" value="NZ_CP116967.1"/>
</dbReference>
<dbReference type="Pfam" id="PF10531">
    <property type="entry name" value="SLBB"/>
    <property type="match status" value="1"/>
</dbReference>
<feature type="domain" description="Polysaccharide export protein N-terminal" evidence="2">
    <location>
        <begin position="41"/>
        <end position="112"/>
    </location>
</feature>
<name>A0AA96GAH7_9BACT</name>
<dbReference type="Pfam" id="PF02563">
    <property type="entry name" value="Poly_export"/>
    <property type="match status" value="1"/>
</dbReference>
<evidence type="ECO:0000259" key="3">
    <source>
        <dbReference type="Pfam" id="PF10531"/>
    </source>
</evidence>
<evidence type="ECO:0000259" key="2">
    <source>
        <dbReference type="Pfam" id="PF02563"/>
    </source>
</evidence>
<dbReference type="InterPro" id="IPR019554">
    <property type="entry name" value="Soluble_ligand-bd"/>
</dbReference>
<proteinExistence type="predicted"/>
<keyword evidence="1" id="KW-0732">Signal</keyword>
<feature type="domain" description="Soluble ligand binding" evidence="3">
    <location>
        <begin position="119"/>
        <end position="167"/>
    </location>
</feature>